<name>A0ABW2L7Q1_9BACT</name>
<keyword evidence="2" id="KW-0805">Transcription regulation</keyword>
<dbReference type="Pfam" id="PF08281">
    <property type="entry name" value="Sigma70_r4_2"/>
    <property type="match status" value="1"/>
</dbReference>
<protein>
    <submittedName>
        <fullName evidence="7">RNA polymerase sigma factor</fullName>
    </submittedName>
</protein>
<dbReference type="InterPro" id="IPR014284">
    <property type="entry name" value="RNA_pol_sigma-70_dom"/>
</dbReference>
<comment type="caution">
    <text evidence="7">The sequence shown here is derived from an EMBL/GenBank/DDBJ whole genome shotgun (WGS) entry which is preliminary data.</text>
</comment>
<dbReference type="PANTHER" id="PTHR43133:SF46">
    <property type="entry name" value="RNA POLYMERASE SIGMA-70 FACTOR ECF SUBFAMILY"/>
    <property type="match status" value="1"/>
</dbReference>
<evidence type="ECO:0000256" key="2">
    <source>
        <dbReference type="ARBA" id="ARBA00023015"/>
    </source>
</evidence>
<dbReference type="NCBIfam" id="TIGR02937">
    <property type="entry name" value="sigma70-ECF"/>
    <property type="match status" value="1"/>
</dbReference>
<dbReference type="Proteomes" id="UP001596472">
    <property type="component" value="Unassembled WGS sequence"/>
</dbReference>
<evidence type="ECO:0000256" key="1">
    <source>
        <dbReference type="ARBA" id="ARBA00010641"/>
    </source>
</evidence>
<dbReference type="InterPro" id="IPR013325">
    <property type="entry name" value="RNA_pol_sigma_r2"/>
</dbReference>
<dbReference type="PANTHER" id="PTHR43133">
    <property type="entry name" value="RNA POLYMERASE ECF-TYPE SIGMA FACTO"/>
    <property type="match status" value="1"/>
</dbReference>
<comment type="similarity">
    <text evidence="1">Belongs to the sigma-70 factor family. ECF subfamily.</text>
</comment>
<keyword evidence="4" id="KW-0804">Transcription</keyword>
<dbReference type="RefSeq" id="WP_379711996.1">
    <property type="nucleotide sequence ID" value="NZ_JBHTBS010000004.1"/>
</dbReference>
<keyword evidence="3" id="KW-0731">Sigma factor</keyword>
<evidence type="ECO:0000313" key="8">
    <source>
        <dbReference type="Proteomes" id="UP001596472"/>
    </source>
</evidence>
<accession>A0ABW2L7Q1</accession>
<dbReference type="Gene3D" id="1.10.1740.10">
    <property type="match status" value="1"/>
</dbReference>
<evidence type="ECO:0000256" key="5">
    <source>
        <dbReference type="SAM" id="MobiDB-lite"/>
    </source>
</evidence>
<dbReference type="SUPFAM" id="SSF88659">
    <property type="entry name" value="Sigma3 and sigma4 domains of RNA polymerase sigma factors"/>
    <property type="match status" value="1"/>
</dbReference>
<dbReference type="InterPro" id="IPR039425">
    <property type="entry name" value="RNA_pol_sigma-70-like"/>
</dbReference>
<organism evidence="7 8">
    <name type="scientific">Haloferula chungangensis</name>
    <dbReference type="NCBI Taxonomy" id="1048331"/>
    <lineage>
        <taxon>Bacteria</taxon>
        <taxon>Pseudomonadati</taxon>
        <taxon>Verrucomicrobiota</taxon>
        <taxon>Verrucomicrobiia</taxon>
        <taxon>Verrucomicrobiales</taxon>
        <taxon>Verrucomicrobiaceae</taxon>
        <taxon>Haloferula</taxon>
    </lineage>
</organism>
<evidence type="ECO:0000313" key="7">
    <source>
        <dbReference type="EMBL" id="MFC7337580.1"/>
    </source>
</evidence>
<proteinExistence type="inferred from homology"/>
<evidence type="ECO:0000256" key="3">
    <source>
        <dbReference type="ARBA" id="ARBA00023082"/>
    </source>
</evidence>
<gene>
    <name evidence="7" type="ORF">ACFQY0_10360</name>
</gene>
<reference evidence="8" key="1">
    <citation type="journal article" date="2019" name="Int. J. Syst. Evol. Microbiol.">
        <title>The Global Catalogue of Microorganisms (GCM) 10K type strain sequencing project: providing services to taxonomists for standard genome sequencing and annotation.</title>
        <authorList>
            <consortium name="The Broad Institute Genomics Platform"/>
            <consortium name="The Broad Institute Genome Sequencing Center for Infectious Disease"/>
            <person name="Wu L."/>
            <person name="Ma J."/>
        </authorList>
    </citation>
    <scope>NUCLEOTIDE SEQUENCE [LARGE SCALE GENOMIC DNA]</scope>
    <source>
        <strain evidence="8">CGMCC 4.1467</strain>
    </source>
</reference>
<dbReference type="InterPro" id="IPR013249">
    <property type="entry name" value="RNA_pol_sigma70_r4_t2"/>
</dbReference>
<evidence type="ECO:0000256" key="4">
    <source>
        <dbReference type="ARBA" id="ARBA00023163"/>
    </source>
</evidence>
<dbReference type="InterPro" id="IPR013324">
    <property type="entry name" value="RNA_pol_sigma_r3/r4-like"/>
</dbReference>
<dbReference type="EMBL" id="JBHTBS010000004">
    <property type="protein sequence ID" value="MFC7337580.1"/>
    <property type="molecule type" value="Genomic_DNA"/>
</dbReference>
<sequence>MSASGSGAVFYGQKDMQETDGQLLIRFAKDRDDAAFNALASRYLGLIYHTALRRSGSRPLAEEVSQNVLCAVAKKASSLARHPERLPAWLHRATLFESSKAMRSEASHHRRSQLRHPDEIGGTGNNEAAWLAALPHLDPALDRLSESDRVVVLQHYFEGWSFRKIAEQQARPAATVQKQCRRAIDKLSRMLRGKGVAITAAALASGLGTQLAKAAPASLLKTAAGSALAGASTHSTTHLTLFMAMKSKAVLPLTLLVLASPLVVQQLAISRVVDQNERLRFGLTEMKKPIRPNRTLEGADVGLAKHRITIDDLQRAYAEAQRLGVLKRIEFEEMLASLSDDELAELIPQVFGLRGDQSKKSNLLRELVTALAKIDSERAVRVACSAVPGKPLMLNVGVEKALYDWTSKSPGEAIDWLKELSGEFPGLGSSGDTTWLAFKDFQAAVAGALILEDSPRVREVMGLVPGVHFHYLIRDAMDFIAPERSLEPDMAVDRFAKFLPLIREYVPGEAKNDGYGRVQAIGGLLWACNAWPYWQDSQVPGRIMETVDLLPSERRVIAEAYAATVVGNYYDHQPRPERTMVESAAMTWLERHVPNEADEIFEMTKATLHDRERREIENQLRSISQREVLRDDDLVRELGRRDFGEFTEFRAQALELAQKIKDPVKRAEIIQTIENP</sequence>
<feature type="domain" description="RNA polymerase sigma factor 70 region 4 type 2" evidence="6">
    <location>
        <begin position="140"/>
        <end position="187"/>
    </location>
</feature>
<keyword evidence="8" id="KW-1185">Reference proteome</keyword>
<dbReference type="SUPFAM" id="SSF88946">
    <property type="entry name" value="Sigma2 domain of RNA polymerase sigma factors"/>
    <property type="match status" value="1"/>
</dbReference>
<dbReference type="Gene3D" id="1.10.10.10">
    <property type="entry name" value="Winged helix-like DNA-binding domain superfamily/Winged helix DNA-binding domain"/>
    <property type="match status" value="1"/>
</dbReference>
<feature type="region of interest" description="Disordered" evidence="5">
    <location>
        <begin position="101"/>
        <end position="120"/>
    </location>
</feature>
<dbReference type="InterPro" id="IPR036388">
    <property type="entry name" value="WH-like_DNA-bd_sf"/>
</dbReference>
<evidence type="ECO:0000259" key="6">
    <source>
        <dbReference type="Pfam" id="PF08281"/>
    </source>
</evidence>